<dbReference type="PANTHER" id="PTHR43489:SF7">
    <property type="entry name" value="3-DEHYDRO-D-GULOSIDE 4-EPIMERASE-RELATED"/>
    <property type="match status" value="1"/>
</dbReference>
<dbReference type="Pfam" id="PF01261">
    <property type="entry name" value="AP_endonuc_2"/>
    <property type="match status" value="1"/>
</dbReference>
<evidence type="ECO:0000313" key="3">
    <source>
        <dbReference type="EMBL" id="MPM58041.1"/>
    </source>
</evidence>
<keyword evidence="1" id="KW-0413">Isomerase</keyword>
<dbReference type="AlphaFoldDB" id="A0A645B0G0"/>
<organism evidence="3">
    <name type="scientific">bioreactor metagenome</name>
    <dbReference type="NCBI Taxonomy" id="1076179"/>
    <lineage>
        <taxon>unclassified sequences</taxon>
        <taxon>metagenomes</taxon>
        <taxon>ecological metagenomes</taxon>
    </lineage>
</organism>
<reference evidence="3" key="1">
    <citation type="submission" date="2019-08" db="EMBL/GenBank/DDBJ databases">
        <authorList>
            <person name="Kucharzyk K."/>
            <person name="Murdoch R.W."/>
            <person name="Higgins S."/>
            <person name="Loffler F."/>
        </authorList>
    </citation>
    <scope>NUCLEOTIDE SEQUENCE</scope>
</reference>
<dbReference type="PANTHER" id="PTHR43489">
    <property type="entry name" value="ISOMERASE"/>
    <property type="match status" value="1"/>
</dbReference>
<dbReference type="GO" id="GO:0016853">
    <property type="term" value="F:isomerase activity"/>
    <property type="evidence" value="ECO:0007669"/>
    <property type="project" value="UniProtKB-KW"/>
</dbReference>
<sequence>MDQKPELYAYVREAMRKMSKIGIEIVVFGSGGARRIPDDMTPEEGLKKLEAFLIKCAEIAKEFNMIVAIEPLNKKESNIFITVGEALQTVRKLNLDNIRVLADAYHMYCENEPLSILEEALPYLVHVHVAEPYHRTYPGQEGGEYLINFANKLKEIGYSKRVTAECGFKDFGSESILAYDFMKKTF</sequence>
<gene>
    <name evidence="3" type="ORF">SDC9_104870</name>
</gene>
<evidence type="ECO:0000256" key="1">
    <source>
        <dbReference type="ARBA" id="ARBA00023235"/>
    </source>
</evidence>
<feature type="domain" description="Xylose isomerase-like TIM barrel" evidence="2">
    <location>
        <begin position="9"/>
        <end position="166"/>
    </location>
</feature>
<protein>
    <recommendedName>
        <fullName evidence="2">Xylose isomerase-like TIM barrel domain-containing protein</fullName>
    </recommendedName>
</protein>
<dbReference type="InterPro" id="IPR013022">
    <property type="entry name" value="Xyl_isomerase-like_TIM-brl"/>
</dbReference>
<dbReference type="Gene3D" id="3.20.20.150">
    <property type="entry name" value="Divalent-metal-dependent TIM barrel enzymes"/>
    <property type="match status" value="1"/>
</dbReference>
<proteinExistence type="predicted"/>
<dbReference type="InterPro" id="IPR036237">
    <property type="entry name" value="Xyl_isomerase-like_sf"/>
</dbReference>
<evidence type="ECO:0000259" key="2">
    <source>
        <dbReference type="Pfam" id="PF01261"/>
    </source>
</evidence>
<dbReference type="InterPro" id="IPR050417">
    <property type="entry name" value="Sugar_Epim/Isomerase"/>
</dbReference>
<dbReference type="EMBL" id="VSSQ01016571">
    <property type="protein sequence ID" value="MPM58041.1"/>
    <property type="molecule type" value="Genomic_DNA"/>
</dbReference>
<dbReference type="SUPFAM" id="SSF51658">
    <property type="entry name" value="Xylose isomerase-like"/>
    <property type="match status" value="1"/>
</dbReference>
<accession>A0A645B0G0</accession>
<comment type="caution">
    <text evidence="3">The sequence shown here is derived from an EMBL/GenBank/DDBJ whole genome shotgun (WGS) entry which is preliminary data.</text>
</comment>
<name>A0A645B0G0_9ZZZZ</name>